<keyword evidence="5" id="KW-1003">Cell membrane</keyword>
<keyword evidence="4" id="KW-0813">Transport</keyword>
<dbReference type="EMBL" id="QWKP01000222">
    <property type="protein sequence ID" value="RHA37542.1"/>
    <property type="molecule type" value="Genomic_DNA"/>
</dbReference>
<evidence type="ECO:0000256" key="6">
    <source>
        <dbReference type="ARBA" id="ARBA00022692"/>
    </source>
</evidence>
<evidence type="ECO:0000256" key="7">
    <source>
        <dbReference type="ARBA" id="ARBA00022849"/>
    </source>
</evidence>
<dbReference type="InterPro" id="IPR004680">
    <property type="entry name" value="Cit_transptr-like_dom"/>
</dbReference>
<evidence type="ECO:0000256" key="4">
    <source>
        <dbReference type="ARBA" id="ARBA00022448"/>
    </source>
</evidence>
<name>A0A413RHE5_9CELL</name>
<dbReference type="AlphaFoldDB" id="A0A413RHE5"/>
<dbReference type="Pfam" id="PF03600">
    <property type="entry name" value="CitMHS"/>
    <property type="match status" value="1"/>
</dbReference>
<keyword evidence="13" id="KW-1185">Reference proteome</keyword>
<feature type="transmembrane region" description="Helical" evidence="10">
    <location>
        <begin position="328"/>
        <end position="352"/>
    </location>
</feature>
<feature type="transmembrane region" description="Helical" evidence="10">
    <location>
        <begin position="158"/>
        <end position="179"/>
    </location>
</feature>
<gene>
    <name evidence="12" type="ORF">D1825_16875</name>
</gene>
<dbReference type="OrthoDB" id="9774335at2"/>
<evidence type="ECO:0000313" key="12">
    <source>
        <dbReference type="EMBL" id="RHA37542.1"/>
    </source>
</evidence>
<evidence type="ECO:0000259" key="11">
    <source>
        <dbReference type="Pfam" id="PF03600"/>
    </source>
</evidence>
<dbReference type="GO" id="GO:0046685">
    <property type="term" value="P:response to arsenic-containing substance"/>
    <property type="evidence" value="ECO:0007669"/>
    <property type="project" value="UniProtKB-KW"/>
</dbReference>
<keyword evidence="8 10" id="KW-1133">Transmembrane helix</keyword>
<evidence type="ECO:0000256" key="5">
    <source>
        <dbReference type="ARBA" id="ARBA00022475"/>
    </source>
</evidence>
<feature type="transmembrane region" description="Helical" evidence="10">
    <location>
        <begin position="224"/>
        <end position="240"/>
    </location>
</feature>
<reference evidence="12 13" key="1">
    <citation type="submission" date="2018-08" db="EMBL/GenBank/DDBJ databases">
        <title>Cellulomonas rhizosphaerae sp. nov., a novel actinomycete isolated from soil.</title>
        <authorList>
            <person name="Tian Y."/>
        </authorList>
    </citation>
    <scope>NUCLEOTIDE SEQUENCE [LARGE SCALE GENOMIC DNA]</scope>
    <source>
        <strain evidence="12 13">NEAU-TCZ24</strain>
    </source>
</reference>
<protein>
    <submittedName>
        <fullName evidence="12">Citrate transporter</fullName>
    </submittedName>
</protein>
<keyword evidence="7" id="KW-0059">Arsenical resistance</keyword>
<dbReference type="RefSeq" id="WP_118768586.1">
    <property type="nucleotide sequence ID" value="NZ_QWKP01000222.1"/>
</dbReference>
<dbReference type="GO" id="GO:0015105">
    <property type="term" value="F:arsenite transmembrane transporter activity"/>
    <property type="evidence" value="ECO:0007669"/>
    <property type="project" value="InterPro"/>
</dbReference>
<feature type="transmembrane region" description="Helical" evidence="10">
    <location>
        <begin position="12"/>
        <end position="28"/>
    </location>
</feature>
<dbReference type="PANTHER" id="PTHR43302">
    <property type="entry name" value="TRANSPORTER ARSB-RELATED"/>
    <property type="match status" value="1"/>
</dbReference>
<evidence type="ECO:0000256" key="1">
    <source>
        <dbReference type="ARBA" id="ARBA00004651"/>
    </source>
</evidence>
<keyword evidence="9 10" id="KW-0472">Membrane</keyword>
<feature type="transmembrane region" description="Helical" evidence="10">
    <location>
        <begin position="293"/>
        <end position="316"/>
    </location>
</feature>
<evidence type="ECO:0000256" key="3">
    <source>
        <dbReference type="ARBA" id="ARBA00009843"/>
    </source>
</evidence>
<sequence>MTAPRRRVPWWSVGVVVTLVVVLAGWLPSDDARELASRTVPILLFVAALTITAEMCAGAGLFDAAARLAARVGGGRRPVLWLLVVVLATLSTAVLSLDTTAVLLTPVVIALARQTRSHPLPWALAVLALANTASLLLPVSNLTNLLADHTLRAQGVNYLGLMWAPALAAIVVTVGILALRDRSALAGTYDQPPHRTVRDQRLLVVTAAVVGAMAVAFVVGAPPAPTAIVAAAVLTVLTVLRTRALPVPAKDLVPWRTLLVVAALFAVVATAHAHGLGEWLSRAAGSGDGFGELLRLAGVGALASNAVNNLPAYLALEPTAGTEPLRVAALLIGTGAGPLITPWGSLATVLWWHRCRQVMLPVPARTIVVQGLLLAPLVVVAAVGALVLVEA</sequence>
<keyword evidence="6 10" id="KW-0812">Transmembrane</keyword>
<feature type="domain" description="Citrate transporter-like" evidence="11">
    <location>
        <begin position="13"/>
        <end position="324"/>
    </location>
</feature>
<feature type="transmembrane region" description="Helical" evidence="10">
    <location>
        <begin position="119"/>
        <end position="138"/>
    </location>
</feature>
<feature type="transmembrane region" description="Helical" evidence="10">
    <location>
        <begin position="82"/>
        <end position="112"/>
    </location>
</feature>
<evidence type="ECO:0000256" key="8">
    <source>
        <dbReference type="ARBA" id="ARBA00022989"/>
    </source>
</evidence>
<comment type="similarity">
    <text evidence="2">Belongs to the ArsB family.</text>
</comment>
<comment type="caution">
    <text evidence="12">The sequence shown here is derived from an EMBL/GenBank/DDBJ whole genome shotgun (WGS) entry which is preliminary data.</text>
</comment>
<accession>A0A413RHE5</accession>
<feature type="transmembrane region" description="Helical" evidence="10">
    <location>
        <begin position="252"/>
        <end position="273"/>
    </location>
</feature>
<evidence type="ECO:0000256" key="2">
    <source>
        <dbReference type="ARBA" id="ARBA00006433"/>
    </source>
</evidence>
<organism evidence="12 13">
    <name type="scientific">Cellulomonas rhizosphaerae</name>
    <dbReference type="NCBI Taxonomy" id="2293719"/>
    <lineage>
        <taxon>Bacteria</taxon>
        <taxon>Bacillati</taxon>
        <taxon>Actinomycetota</taxon>
        <taxon>Actinomycetes</taxon>
        <taxon>Micrococcales</taxon>
        <taxon>Cellulomonadaceae</taxon>
        <taxon>Cellulomonas</taxon>
    </lineage>
</organism>
<dbReference type="PANTHER" id="PTHR43302:SF5">
    <property type="entry name" value="TRANSPORTER ARSB-RELATED"/>
    <property type="match status" value="1"/>
</dbReference>
<proteinExistence type="inferred from homology"/>
<comment type="subcellular location">
    <subcellularLocation>
        <location evidence="1">Cell membrane</location>
        <topology evidence="1">Multi-pass membrane protein</topology>
    </subcellularLocation>
</comment>
<dbReference type="InterPro" id="IPR000802">
    <property type="entry name" value="Arsenical_pump_ArsB"/>
</dbReference>
<feature type="transmembrane region" description="Helical" evidence="10">
    <location>
        <begin position="40"/>
        <end position="62"/>
    </location>
</feature>
<feature type="transmembrane region" description="Helical" evidence="10">
    <location>
        <begin position="367"/>
        <end position="389"/>
    </location>
</feature>
<dbReference type="PRINTS" id="PR00758">
    <property type="entry name" value="ARSENICPUMP"/>
</dbReference>
<evidence type="ECO:0000256" key="9">
    <source>
        <dbReference type="ARBA" id="ARBA00023136"/>
    </source>
</evidence>
<dbReference type="GO" id="GO:0005886">
    <property type="term" value="C:plasma membrane"/>
    <property type="evidence" value="ECO:0007669"/>
    <property type="project" value="UniProtKB-SubCell"/>
</dbReference>
<dbReference type="Proteomes" id="UP000283374">
    <property type="component" value="Unassembled WGS sequence"/>
</dbReference>
<evidence type="ECO:0000313" key="13">
    <source>
        <dbReference type="Proteomes" id="UP000283374"/>
    </source>
</evidence>
<evidence type="ECO:0000256" key="10">
    <source>
        <dbReference type="SAM" id="Phobius"/>
    </source>
</evidence>
<comment type="similarity">
    <text evidence="3">Belongs to the CitM (TC 2.A.11) transporter family.</text>
</comment>